<protein>
    <recommendedName>
        <fullName evidence="4">Stringent starvation protein B</fullName>
    </recommendedName>
</protein>
<dbReference type="InterPro" id="IPR007481">
    <property type="entry name" value="SspB"/>
</dbReference>
<evidence type="ECO:0008006" key="4">
    <source>
        <dbReference type="Google" id="ProtNLM"/>
    </source>
</evidence>
<evidence type="ECO:0000256" key="1">
    <source>
        <dbReference type="SAM" id="MobiDB-lite"/>
    </source>
</evidence>
<feature type="region of interest" description="Disordered" evidence="1">
    <location>
        <begin position="123"/>
        <end position="186"/>
    </location>
</feature>
<dbReference type="InterPro" id="IPR036760">
    <property type="entry name" value="SspB-like_sf"/>
</dbReference>
<comment type="caution">
    <text evidence="2">The sequence shown here is derived from an EMBL/GenBank/DDBJ whole genome shotgun (WGS) entry which is preliminary data.</text>
</comment>
<name>A0ABR7RTU1_9PROT</name>
<proteinExistence type="predicted"/>
<accession>A0ABR7RTU1</accession>
<dbReference type="Pfam" id="PF04386">
    <property type="entry name" value="SspB"/>
    <property type="match status" value="1"/>
</dbReference>
<organism evidence="2 3">
    <name type="scientific">Teichococcus aerophilus</name>
    <dbReference type="NCBI Taxonomy" id="1224513"/>
    <lineage>
        <taxon>Bacteria</taxon>
        <taxon>Pseudomonadati</taxon>
        <taxon>Pseudomonadota</taxon>
        <taxon>Alphaproteobacteria</taxon>
        <taxon>Acetobacterales</taxon>
        <taxon>Roseomonadaceae</taxon>
        <taxon>Roseomonas</taxon>
    </lineage>
</organism>
<sequence length="186" mass="20747">MTNDAKPVESLLPYERWTEDAMREVALRALEHVGEHGLPGEHHFYLTFRTDAPGVSIPGHLKARYPEEMTIVIQHQFWDLKVDRPKGMVSIGLSFGGVPAKLMIPIASMTAFWDPHVRIGLRFGPPEEDETQDNADSVIQPAAFPVREAEQTDNPEPDAAEDTEAVAEAPAQVVSLDAFRRRPARD</sequence>
<feature type="compositionally biased region" description="Acidic residues" evidence="1">
    <location>
        <begin position="151"/>
        <end position="165"/>
    </location>
</feature>
<dbReference type="RefSeq" id="WP_187786793.1">
    <property type="nucleotide sequence ID" value="NZ_JACTVA010000065.1"/>
</dbReference>
<dbReference type="Proteomes" id="UP000626026">
    <property type="component" value="Unassembled WGS sequence"/>
</dbReference>
<dbReference type="SUPFAM" id="SSF101738">
    <property type="entry name" value="SspB-like"/>
    <property type="match status" value="1"/>
</dbReference>
<reference evidence="2 3" key="1">
    <citation type="journal article" date="2013" name="Int. J. Syst. Evol. Microbiol.">
        <title>Roseomonas aerophila sp. nov., isolated from air.</title>
        <authorList>
            <person name="Kim S.J."/>
            <person name="Weon H.Y."/>
            <person name="Ahn J.H."/>
            <person name="Hong S.B."/>
            <person name="Seok S.J."/>
            <person name="Whang K.S."/>
            <person name="Kwon S.W."/>
        </authorList>
    </citation>
    <scope>NUCLEOTIDE SEQUENCE [LARGE SCALE GENOMIC DNA]</scope>
    <source>
        <strain evidence="2 3">NBRC 108923</strain>
    </source>
</reference>
<evidence type="ECO:0000313" key="3">
    <source>
        <dbReference type="Proteomes" id="UP000626026"/>
    </source>
</evidence>
<evidence type="ECO:0000313" key="2">
    <source>
        <dbReference type="EMBL" id="MBC9209664.1"/>
    </source>
</evidence>
<keyword evidence="3" id="KW-1185">Reference proteome</keyword>
<gene>
    <name evidence="2" type="ORF">IBL26_22685</name>
</gene>
<dbReference type="EMBL" id="JACTVA010000065">
    <property type="protein sequence ID" value="MBC9209664.1"/>
    <property type="molecule type" value="Genomic_DNA"/>
</dbReference>
<dbReference type="Gene3D" id="2.30.30.220">
    <property type="entry name" value="SspB-like"/>
    <property type="match status" value="1"/>
</dbReference>